<keyword evidence="2" id="KW-1185">Reference proteome</keyword>
<reference evidence="2" key="1">
    <citation type="journal article" date="2024" name="Front. Bioeng. Biotechnol.">
        <title>Genome-scale model development and genomic sequencing of the oleaginous clade Lipomyces.</title>
        <authorList>
            <person name="Czajka J.J."/>
            <person name="Han Y."/>
            <person name="Kim J."/>
            <person name="Mondo S.J."/>
            <person name="Hofstad B.A."/>
            <person name="Robles A."/>
            <person name="Haridas S."/>
            <person name="Riley R."/>
            <person name="LaButti K."/>
            <person name="Pangilinan J."/>
            <person name="Andreopoulos W."/>
            <person name="Lipzen A."/>
            <person name="Yan J."/>
            <person name="Wang M."/>
            <person name="Ng V."/>
            <person name="Grigoriev I.V."/>
            <person name="Spatafora J.W."/>
            <person name="Magnuson J.K."/>
            <person name="Baker S.E."/>
            <person name="Pomraning K.R."/>
        </authorList>
    </citation>
    <scope>NUCLEOTIDE SEQUENCE [LARGE SCALE GENOMIC DNA]</scope>
    <source>
        <strain evidence="2">CBS 10300</strain>
    </source>
</reference>
<protein>
    <submittedName>
        <fullName evidence="1">Uncharacterized protein</fullName>
    </submittedName>
</protein>
<proteinExistence type="predicted"/>
<comment type="caution">
    <text evidence="1">The sequence shown here is derived from an EMBL/GenBank/DDBJ whole genome shotgun (WGS) entry which is preliminary data.</text>
</comment>
<evidence type="ECO:0000313" key="1">
    <source>
        <dbReference type="EMBL" id="KAK9320447.1"/>
    </source>
</evidence>
<dbReference type="Proteomes" id="UP001489719">
    <property type="component" value="Unassembled WGS sequence"/>
</dbReference>
<dbReference type="EMBL" id="MU970128">
    <property type="protein sequence ID" value="KAK9320447.1"/>
    <property type="molecule type" value="Genomic_DNA"/>
</dbReference>
<sequence length="942" mass="104479">MNVNFSHTSSITSSGLAINPISGSVQPSSSSHFPLPSSASTGTGPVSYPAGTSTTSETPTGSQSPRSDDAAAEETGGKEKTSNPRKRRRIPVSCAVCRQRKLKCNRMQPCSACIAHDTAPLCVYAVKPWLSGSQGPGLAIPGTQTFNILPPVSGYGQPLTQNEASGFQGDAPVAIMSSQSATIDQKSISNGQSEVHLDPAVATEYNELKMRMARLETMLQGRGNAGPSPAILAMPTSQPTVPQALPPTTAVTTNPDEEQSKYAPSLKPQIQIKKNRVAFLGPLSSLAVVTQDEYIQNLVGKGKKRVLTWKKLHKSYLEQINARPDKTKVAKPSSEHRSRAKPKPELQAVLQSQFDINQNASQMFPRLVHRPICEFLITKYMQTINMVFPIVHPTVFRDDMEKFWRKKAEAVNDLNGTSGARKENMRGTALFAILLRLGRLALPVDWTPSQDGFDDGLAPFFGRDLKEFAWSCLRSTNYTGKADFVVAQVLLGLRLELLLAPQGGDGPDLADSAGYIGIVCQIGLTMGLHRDPTSFPRVPPDMADAWRLLWLEMVEIDTDRALCINLPFALPLEMSDTQVDKINGFPSAVAVSEQPSLNFLQAKTKLILLTRHILTRIMQPNFVISNGEFDHLSEELSQFDERNLGSFQLLLEMIHADSGAAVQGPRDSYDLIQKYFLQLQFLRLQLVLLTAYSPSNKAEDEEFRVRRIRCALKILDTISTCMQRPRLFSGFMWLVVPIALRHYNFALSLIARQLLKDMAERSRAIHAHRYELVEDRWMFPDLAFRYDPNHVSDFKRLYQAFMKTSTWVASFAETYYYAYKSGLVLRVFSDSFKNQIVSEQEKEESGRHEYSLGSDVGSTVETLTNDTPDSQVPEGMPDWSAMLGNFVLDDSIGDWWHDWSMSGDTGLQEQLESGSGPQLESGPAPVWTPDNENPNLHVSVGL</sequence>
<accession>A0ACC3TH23</accession>
<evidence type="ECO:0000313" key="2">
    <source>
        <dbReference type="Proteomes" id="UP001489719"/>
    </source>
</evidence>
<gene>
    <name evidence="1" type="ORF">V1517DRAFT_329314</name>
</gene>
<organism evidence="1 2">
    <name type="scientific">Lipomyces orientalis</name>
    <dbReference type="NCBI Taxonomy" id="1233043"/>
    <lineage>
        <taxon>Eukaryota</taxon>
        <taxon>Fungi</taxon>
        <taxon>Dikarya</taxon>
        <taxon>Ascomycota</taxon>
        <taxon>Saccharomycotina</taxon>
        <taxon>Lipomycetes</taxon>
        <taxon>Lipomycetales</taxon>
        <taxon>Lipomycetaceae</taxon>
        <taxon>Lipomyces</taxon>
    </lineage>
</organism>
<name>A0ACC3TH23_9ASCO</name>